<gene>
    <name evidence="3" type="ORF">CKAH01_07914</name>
</gene>
<evidence type="ECO:0000313" key="3">
    <source>
        <dbReference type="EMBL" id="KAK2735130.1"/>
    </source>
</evidence>
<sequence>MWLINTTTLRLEEILDYSAVEYAILSHTWGDDEVSFKDMQDFTRAKKQAGFVKIATTCELALKEGLQYAWVDTCCIEKTSSAELSEAINAMFVWYQASAVCFVWLEDLAPSSSASKTTPTGRKLRDISKMASCKWFSRGWTLQELIAPTDIRFYDSDWNFRFTKEDNVLALSTITTIDIDVLKMAKRLKDVLVAVKMSWAANRETTRPEDVAYCLLGIFDINMPMLYGEGEKAFQRLQEQIGYQQQDASMFAWLAPFRPPLAVQTFRGVFATSPQQFASSGQIRKVSATRPEFALENWGVKLTTTGRLSPIGMHHELSLHLECLACNIPHEIYIAVVATSKGFVRILSESCLRTQGAHDDHHTPEQSLVTSSHCRRVVDQEESEALEAFVSKPIKIRLKVGRAHQTAYPGGLFDLTTYSFCGGALSEDFFGLFWLAPEALKPLHLTLGIKKMVDEEIGLRFYYADPANSHWGIVGGSKKEDILNEDVIMVGNDLSRQCKAGISSHLYKQKASVWYEDPGAPEGEINNAKVKAIANGLEITISMSMWSSGAGEIEMTSIYGRNEGTVFHDDGSSRERKPPSPEPDDERKPRRFKRPKLKK</sequence>
<evidence type="ECO:0000313" key="4">
    <source>
        <dbReference type="Proteomes" id="UP001281614"/>
    </source>
</evidence>
<dbReference type="EMBL" id="VYYT01000445">
    <property type="protein sequence ID" value="KAK2735130.1"/>
    <property type="molecule type" value="Genomic_DNA"/>
</dbReference>
<dbReference type="PANTHER" id="PTHR10622">
    <property type="entry name" value="HET DOMAIN-CONTAINING PROTEIN"/>
    <property type="match status" value="1"/>
</dbReference>
<dbReference type="AlphaFoldDB" id="A0AAE0D124"/>
<evidence type="ECO:0000256" key="1">
    <source>
        <dbReference type="SAM" id="MobiDB-lite"/>
    </source>
</evidence>
<feature type="compositionally biased region" description="Basic and acidic residues" evidence="1">
    <location>
        <begin position="566"/>
        <end position="579"/>
    </location>
</feature>
<comment type="caution">
    <text evidence="3">The sequence shown here is derived from an EMBL/GenBank/DDBJ whole genome shotgun (WGS) entry which is preliminary data.</text>
</comment>
<accession>A0AAE0D124</accession>
<dbReference type="InterPro" id="IPR010730">
    <property type="entry name" value="HET"/>
</dbReference>
<feature type="compositionally biased region" description="Basic residues" evidence="1">
    <location>
        <begin position="589"/>
        <end position="599"/>
    </location>
</feature>
<name>A0AAE0D124_COLKA</name>
<keyword evidence="4" id="KW-1185">Reference proteome</keyword>
<proteinExistence type="predicted"/>
<feature type="domain" description="Heterokaryon incompatibility" evidence="2">
    <location>
        <begin position="22"/>
        <end position="144"/>
    </location>
</feature>
<dbReference type="Proteomes" id="UP001281614">
    <property type="component" value="Unassembled WGS sequence"/>
</dbReference>
<dbReference type="Pfam" id="PF06985">
    <property type="entry name" value="HET"/>
    <property type="match status" value="1"/>
</dbReference>
<feature type="region of interest" description="Disordered" evidence="1">
    <location>
        <begin position="561"/>
        <end position="599"/>
    </location>
</feature>
<protein>
    <submittedName>
        <fullName evidence="3">Het domain protein</fullName>
    </submittedName>
</protein>
<organism evidence="3 4">
    <name type="scientific">Colletotrichum kahawae</name>
    <name type="common">Coffee berry disease fungus</name>
    <dbReference type="NCBI Taxonomy" id="34407"/>
    <lineage>
        <taxon>Eukaryota</taxon>
        <taxon>Fungi</taxon>
        <taxon>Dikarya</taxon>
        <taxon>Ascomycota</taxon>
        <taxon>Pezizomycotina</taxon>
        <taxon>Sordariomycetes</taxon>
        <taxon>Hypocreomycetidae</taxon>
        <taxon>Glomerellales</taxon>
        <taxon>Glomerellaceae</taxon>
        <taxon>Colletotrichum</taxon>
        <taxon>Colletotrichum gloeosporioides species complex</taxon>
    </lineage>
</organism>
<evidence type="ECO:0000259" key="2">
    <source>
        <dbReference type="Pfam" id="PF06985"/>
    </source>
</evidence>
<dbReference type="PANTHER" id="PTHR10622:SF12">
    <property type="entry name" value="HET DOMAIN-CONTAINING PROTEIN"/>
    <property type="match status" value="1"/>
</dbReference>
<reference evidence="3" key="1">
    <citation type="submission" date="2023-02" db="EMBL/GenBank/DDBJ databases">
        <title>Colletotrichum kahawae CIFC_Que2 genome sequencing and assembly.</title>
        <authorList>
            <person name="Baroncelli R."/>
        </authorList>
    </citation>
    <scope>NUCLEOTIDE SEQUENCE</scope>
    <source>
        <strain evidence="3">CIFC_Que2</strain>
    </source>
</reference>